<reference evidence="9" key="1">
    <citation type="submission" date="2017-04" db="EMBL/GenBank/DDBJ databases">
        <authorList>
            <person name="Varghese N."/>
            <person name="Submissions S."/>
        </authorList>
    </citation>
    <scope>NUCLEOTIDE SEQUENCE [LARGE SCALE GENOMIC DNA]</scope>
    <source>
        <strain evidence="9">DSM 22618</strain>
    </source>
</reference>
<dbReference type="GO" id="GO:0015276">
    <property type="term" value="F:ligand-gated monoatomic ion channel activity"/>
    <property type="evidence" value="ECO:0007669"/>
    <property type="project" value="InterPro"/>
</dbReference>
<protein>
    <submittedName>
        <fullName evidence="8">Polar amino acid transport system substrate-binding protein</fullName>
    </submittedName>
</protein>
<dbReference type="AlphaFoldDB" id="A0A1Y6CDM8"/>
<comment type="similarity">
    <text evidence="2 4">Belongs to the bacterial solute-binding protein 3 family.</text>
</comment>
<evidence type="ECO:0000256" key="3">
    <source>
        <dbReference type="ARBA" id="ARBA00022729"/>
    </source>
</evidence>
<evidence type="ECO:0000259" key="7">
    <source>
        <dbReference type="SMART" id="SM00079"/>
    </source>
</evidence>
<dbReference type="SMART" id="SM00062">
    <property type="entry name" value="PBPb"/>
    <property type="match status" value="1"/>
</dbReference>
<dbReference type="GO" id="GO:0016020">
    <property type="term" value="C:membrane"/>
    <property type="evidence" value="ECO:0007669"/>
    <property type="project" value="InterPro"/>
</dbReference>
<evidence type="ECO:0000313" key="8">
    <source>
        <dbReference type="EMBL" id="SMF49701.1"/>
    </source>
</evidence>
<evidence type="ECO:0000256" key="2">
    <source>
        <dbReference type="ARBA" id="ARBA00010333"/>
    </source>
</evidence>
<dbReference type="SUPFAM" id="SSF53850">
    <property type="entry name" value="Periplasmic binding protein-like II"/>
    <property type="match status" value="1"/>
</dbReference>
<dbReference type="Gene3D" id="3.40.190.10">
    <property type="entry name" value="Periplasmic binding protein-like II"/>
    <property type="match status" value="2"/>
</dbReference>
<dbReference type="EMBL" id="FXAG01000026">
    <property type="protein sequence ID" value="SMF49701.1"/>
    <property type="molecule type" value="Genomic_DNA"/>
</dbReference>
<dbReference type="InterPro" id="IPR018313">
    <property type="entry name" value="SBP_3_CS"/>
</dbReference>
<dbReference type="PANTHER" id="PTHR35936:SF17">
    <property type="entry name" value="ARGININE-BINDING EXTRACELLULAR PROTEIN ARTP"/>
    <property type="match status" value="1"/>
</dbReference>
<organism evidence="8 9">
    <name type="scientific">Pseudogulbenkiania subflava DSM 22618</name>
    <dbReference type="NCBI Taxonomy" id="1123014"/>
    <lineage>
        <taxon>Bacteria</taxon>
        <taxon>Pseudomonadati</taxon>
        <taxon>Pseudomonadota</taxon>
        <taxon>Betaproteobacteria</taxon>
        <taxon>Neisseriales</taxon>
        <taxon>Chromobacteriaceae</taxon>
        <taxon>Pseudogulbenkiania</taxon>
    </lineage>
</organism>
<name>A0A1Y6CDM8_9NEIS</name>
<gene>
    <name evidence="8" type="ORF">SAMN02745746_03675</name>
</gene>
<feature type="chain" id="PRO_5012757405" evidence="5">
    <location>
        <begin position="22"/>
        <end position="272"/>
    </location>
</feature>
<dbReference type="InterPro" id="IPR001638">
    <property type="entry name" value="Solute-binding_3/MltF_N"/>
</dbReference>
<evidence type="ECO:0000256" key="4">
    <source>
        <dbReference type="RuleBase" id="RU003744"/>
    </source>
</evidence>
<dbReference type="PROSITE" id="PS01039">
    <property type="entry name" value="SBP_BACTERIAL_3"/>
    <property type="match status" value="1"/>
</dbReference>
<evidence type="ECO:0000259" key="6">
    <source>
        <dbReference type="SMART" id="SM00062"/>
    </source>
</evidence>
<comment type="subcellular location">
    <subcellularLocation>
        <location evidence="1">Cell envelope</location>
    </subcellularLocation>
</comment>
<dbReference type="RefSeq" id="WP_085277681.1">
    <property type="nucleotide sequence ID" value="NZ_FXAG01000026.1"/>
</dbReference>
<dbReference type="Proteomes" id="UP000192920">
    <property type="component" value="Unassembled WGS sequence"/>
</dbReference>
<dbReference type="GO" id="GO:0030313">
    <property type="term" value="C:cell envelope"/>
    <property type="evidence" value="ECO:0007669"/>
    <property type="project" value="UniProtKB-SubCell"/>
</dbReference>
<feature type="domain" description="Solute-binding protein family 3/N-terminal" evidence="6">
    <location>
        <begin position="47"/>
        <end position="272"/>
    </location>
</feature>
<dbReference type="PANTHER" id="PTHR35936">
    <property type="entry name" value="MEMBRANE-BOUND LYTIC MUREIN TRANSGLYCOSYLASE F"/>
    <property type="match status" value="1"/>
</dbReference>
<dbReference type="CDD" id="cd13624">
    <property type="entry name" value="PBP2_Arg_Lys_His"/>
    <property type="match status" value="1"/>
</dbReference>
<dbReference type="PROSITE" id="PS51257">
    <property type="entry name" value="PROKAR_LIPOPROTEIN"/>
    <property type="match status" value="1"/>
</dbReference>
<keyword evidence="3 5" id="KW-0732">Signal</keyword>
<sequence length="272" mass="29227">MKQTRRTLLAGLLLSAFALTACGKKAEAPAEQAASSAPAQATAAAKEYLVGSDASYAPFEFLNDKKEVQGFDVEVLTAAAEKGGFKIKFVNTPWEGMFATLDQGDRDLLASAITITDERKKNMDFSDPYFEARQLIAIGKNVADVKTFQDLKNKKVAVQTGTTGDEVVQKLLGKTNPNIKRFESMPLALKELENGGVDAAVGDNGVVSNYVINNPQNGLATVEDTKSFAPEYYGFAAKKGNAEALAKVNAGLKAIKADGTYDAIYKKYFAKK</sequence>
<evidence type="ECO:0000256" key="5">
    <source>
        <dbReference type="SAM" id="SignalP"/>
    </source>
</evidence>
<dbReference type="InterPro" id="IPR001320">
    <property type="entry name" value="Iontro_rcpt_C"/>
</dbReference>
<proteinExistence type="inferred from homology"/>
<keyword evidence="9" id="KW-1185">Reference proteome</keyword>
<dbReference type="SMART" id="SM00079">
    <property type="entry name" value="PBPe"/>
    <property type="match status" value="1"/>
</dbReference>
<accession>A0A1Y6CDM8</accession>
<evidence type="ECO:0000313" key="9">
    <source>
        <dbReference type="Proteomes" id="UP000192920"/>
    </source>
</evidence>
<dbReference type="STRING" id="1123014.SAMN02745746_03675"/>
<feature type="signal peptide" evidence="5">
    <location>
        <begin position="1"/>
        <end position="21"/>
    </location>
</feature>
<evidence type="ECO:0000256" key="1">
    <source>
        <dbReference type="ARBA" id="ARBA00004196"/>
    </source>
</evidence>
<feature type="domain" description="Ionotropic glutamate receptor C-terminal" evidence="7">
    <location>
        <begin position="47"/>
        <end position="271"/>
    </location>
</feature>
<dbReference type="Pfam" id="PF00497">
    <property type="entry name" value="SBP_bac_3"/>
    <property type="match status" value="1"/>
</dbReference>